<sequence length="118" mass="12852">MQISIGRQGAMALLMVVLSALAAPAVAAEGIAWGNAAQDSFQDLPGVKPQDPANQFGEGYACETRTIAPRPGFGRRELRDMLPYTVYRCEKNGIVYQGTEPPRSGRDWYPGVNPRIID</sequence>
<keyword evidence="2" id="KW-0614">Plasmid</keyword>
<evidence type="ECO:0000313" key="2">
    <source>
        <dbReference type="EMBL" id="MCJ8236926.1"/>
    </source>
</evidence>
<proteinExistence type="predicted"/>
<dbReference type="RefSeq" id="WP_245134194.1">
    <property type="nucleotide sequence ID" value="NZ_CP128477.1"/>
</dbReference>
<name>A0ABT0CUT7_9HYPH</name>
<keyword evidence="1" id="KW-0732">Signal</keyword>
<feature type="signal peptide" evidence="1">
    <location>
        <begin position="1"/>
        <end position="27"/>
    </location>
</feature>
<organism evidence="2 3">
    <name type="scientific">Peteryoungia algae</name>
    <dbReference type="NCBI Taxonomy" id="2919917"/>
    <lineage>
        <taxon>Bacteria</taxon>
        <taxon>Pseudomonadati</taxon>
        <taxon>Pseudomonadota</taxon>
        <taxon>Alphaproteobacteria</taxon>
        <taxon>Hyphomicrobiales</taxon>
        <taxon>Rhizobiaceae</taxon>
        <taxon>Peteryoungia</taxon>
    </lineage>
</organism>
<gene>
    <name evidence="2" type="ORF">MKJ03_01175</name>
</gene>
<accession>A0ABT0CUT7</accession>
<dbReference type="Proteomes" id="UP001522662">
    <property type="component" value="Unassembled WGS sequence"/>
</dbReference>
<reference evidence="2 3" key="1">
    <citation type="submission" date="2022-03" db="EMBL/GenBank/DDBJ databases">
        <title>Rhizobium SSM4.3 sp. nov., isolated from Sediment (Gouqi Island).</title>
        <authorList>
            <person name="Chen G."/>
        </authorList>
    </citation>
    <scope>NUCLEOTIDE SEQUENCE [LARGE SCALE GENOMIC DNA]</scope>
    <source>
        <strain evidence="2 3">SSM4.3</strain>
        <plasmid evidence="2">unnamed</plasmid>
    </source>
</reference>
<protein>
    <submittedName>
        <fullName evidence="2">Uncharacterized protein</fullName>
    </submittedName>
</protein>
<keyword evidence="3" id="KW-1185">Reference proteome</keyword>
<evidence type="ECO:0000256" key="1">
    <source>
        <dbReference type="SAM" id="SignalP"/>
    </source>
</evidence>
<feature type="chain" id="PRO_5045601856" evidence="1">
    <location>
        <begin position="28"/>
        <end position="118"/>
    </location>
</feature>
<geneLocation type="plasmid" evidence="2">
    <name>unnamed</name>
</geneLocation>
<comment type="caution">
    <text evidence="2">The sequence shown here is derived from an EMBL/GenBank/DDBJ whole genome shotgun (WGS) entry which is preliminary data.</text>
</comment>
<dbReference type="EMBL" id="JALAYX010000001">
    <property type="protein sequence ID" value="MCJ8236926.1"/>
    <property type="molecule type" value="Genomic_DNA"/>
</dbReference>
<evidence type="ECO:0000313" key="3">
    <source>
        <dbReference type="Proteomes" id="UP001522662"/>
    </source>
</evidence>